<feature type="region of interest" description="Disordered" evidence="1">
    <location>
        <begin position="1469"/>
        <end position="1493"/>
    </location>
</feature>
<feature type="region of interest" description="Disordered" evidence="1">
    <location>
        <begin position="804"/>
        <end position="834"/>
    </location>
</feature>
<reference evidence="2" key="2">
    <citation type="submission" date="2022-10" db="EMBL/GenBank/DDBJ databases">
        <authorList>
            <consortium name="ENA_rothamsted_submissions"/>
            <consortium name="culmorum"/>
            <person name="King R."/>
        </authorList>
    </citation>
    <scope>NUCLEOTIDE SEQUENCE</scope>
</reference>
<feature type="region of interest" description="Disordered" evidence="1">
    <location>
        <begin position="494"/>
        <end position="520"/>
    </location>
</feature>
<evidence type="ECO:0000256" key="1">
    <source>
        <dbReference type="SAM" id="MobiDB-lite"/>
    </source>
</evidence>
<feature type="compositionally biased region" description="Acidic residues" evidence="1">
    <location>
        <begin position="1470"/>
        <end position="1484"/>
    </location>
</feature>
<feature type="compositionally biased region" description="Low complexity" evidence="1">
    <location>
        <begin position="297"/>
        <end position="321"/>
    </location>
</feature>
<feature type="compositionally biased region" description="Basic and acidic residues" evidence="1">
    <location>
        <begin position="810"/>
        <end position="823"/>
    </location>
</feature>
<reference evidence="2" key="1">
    <citation type="submission" date="2022-01" db="EMBL/GenBank/DDBJ databases">
        <authorList>
            <person name="King R."/>
        </authorList>
    </citation>
    <scope>NUCLEOTIDE SEQUENCE</scope>
</reference>
<feature type="compositionally biased region" description="Basic and acidic residues" evidence="1">
    <location>
        <begin position="777"/>
        <end position="789"/>
    </location>
</feature>
<protein>
    <submittedName>
        <fullName evidence="2">Uncharacterized protein</fullName>
    </submittedName>
</protein>
<feature type="compositionally biased region" description="Low complexity" evidence="1">
    <location>
        <begin position="1296"/>
        <end position="1307"/>
    </location>
</feature>
<feature type="region of interest" description="Disordered" evidence="1">
    <location>
        <begin position="768"/>
        <end position="789"/>
    </location>
</feature>
<evidence type="ECO:0000313" key="3">
    <source>
        <dbReference type="Proteomes" id="UP001153620"/>
    </source>
</evidence>
<feature type="region of interest" description="Disordered" evidence="1">
    <location>
        <begin position="1394"/>
        <end position="1415"/>
    </location>
</feature>
<feature type="region of interest" description="Disordered" evidence="1">
    <location>
        <begin position="612"/>
        <end position="635"/>
    </location>
</feature>
<proteinExistence type="predicted"/>
<keyword evidence="3" id="KW-1185">Reference proteome</keyword>
<organism evidence="2 3">
    <name type="scientific">Chironomus riparius</name>
    <dbReference type="NCBI Taxonomy" id="315576"/>
    <lineage>
        <taxon>Eukaryota</taxon>
        <taxon>Metazoa</taxon>
        <taxon>Ecdysozoa</taxon>
        <taxon>Arthropoda</taxon>
        <taxon>Hexapoda</taxon>
        <taxon>Insecta</taxon>
        <taxon>Pterygota</taxon>
        <taxon>Neoptera</taxon>
        <taxon>Endopterygota</taxon>
        <taxon>Diptera</taxon>
        <taxon>Nematocera</taxon>
        <taxon>Chironomoidea</taxon>
        <taxon>Chironomidae</taxon>
        <taxon>Chironominae</taxon>
        <taxon>Chironomus</taxon>
    </lineage>
</organism>
<gene>
    <name evidence="2" type="ORF">CHIRRI_LOCUS2668</name>
</gene>
<name>A0A9P0NCV9_9DIPT</name>
<feature type="compositionally biased region" description="Low complexity" evidence="1">
    <location>
        <begin position="1401"/>
        <end position="1412"/>
    </location>
</feature>
<dbReference type="EMBL" id="OU895877">
    <property type="protein sequence ID" value="CAH1712746.1"/>
    <property type="molecule type" value="Genomic_DNA"/>
</dbReference>
<dbReference type="Proteomes" id="UP001153620">
    <property type="component" value="Chromosome 1"/>
</dbReference>
<feature type="region of interest" description="Disordered" evidence="1">
    <location>
        <begin position="1296"/>
        <end position="1318"/>
    </location>
</feature>
<accession>A0A9P0NCV9</accession>
<sequence length="1800" mass="204376">MGSSHELPSRRKRRNSDCISNYVDRVRICDTKSIASESVYSKASSQKSGWRQKSYSSIDLTGDGDYQPGAGAFRYRDFDSQDDISIKNLKNNKNKEIQRDYEDIYNVNPKAQGYKREIIKEHNKINQNKRDNNDVCSLRRSKSLAVIREETFNDLTIDGPKTRRSQLIPRAKLIDRNFFRNRLSFALEEGLSFSLDSNLTSEQLKSSSNSNSLSNINNSSIQETAATASAVNNNNSSTNNNTSNNYFSWNCDKSDLGSIDSNFFKNSLHQTALLEKSNLLQIENSTKFVSRAEVHNENNGNTDNCNDSGSSNNIVENGSVKSSKEKSENIINNNNNKNNTDNENSVNINEDTESGITIIEIKDRKQLSGPTSSVISYDSIYLSSESDKQTVLGEEEFSHFDDIDSKIKDFEKIIKELNLIGESEKSDILIDNLYCQVAKGSCGNLLDLKLTKEEDGEVRINSDTLSKYTDHISKGTLERLAILSGFSSTSSNSRKIEEIKNKRKSKDYEPNNSPLSETKGHFQYSSLPDVDISKLLRDCELIDAKLRDDVSIELLEPFPDYDIDIETNDTTISESLNIDDINNYGLYKREEKEKGETEDSIESIDKYQKVSSNNNNTINTHASLNEPTSLEQENPKGAPSIELVQLPTKEFEDETHLNEEFVDELRVRNTTKIYIEDLGLELDYENSIASFNSDEDFESPTDELDEHHYHNNSTIQNTSVNFHPFYKPQSLNLITISGKKVIVDELAAKSEHHKDNKEQFEVVSGALKSSSSSSFTEKPKQKSNIERERKKIVEEKEDLEILEVDSPVTNKEESSQKNKKITEKINGADNSSQRHKINIDKRGERTIKLPECKQASKYYVDSSSDKRIVFRNNSDFDDNYYSTAAIVENEVIQSVSDCERVGSSVVNVSKNKDYTSFCILQKSNSINSNLKMPRPQLLNIIDSKNSIPKFQQQSQIQQHQQQHKQRMTVNNNAETNKDERTILNEPEEKLSSPTLELNETEKEFLHKVDSVRNYWSRMLDNEAIEMKENNLKSMSKAFATSKSSNDIPQSIRNEEGFQSFFPTVEIIELNNGETQAALVTARKLNDVEFDHVRYKVMKSEMFQKNIARSSKYKKETQFDGLMQYLQDYSFQELLANNNVVIIEPVRTKIEKVSEKPNKSQSAICKITNGAPAKLNRSGSNNLKKHFFYHPIRVNKELYEDELPVPDTVRNVRKLFEDSLRLGCPSTTLTERDSNMSKSSDSLKPRKTIRYLTIDTSFDNNLATSKWDSISLSSGVSSAADLSSPCECQENNLGRNVCNSNSSSNGSKENLDKSYDSGNAGMEKAHLVTTDVLEKMRECGSSITYYGPSVATNQMFNENHKINPEIMTKVVTKDMGVLREKCNCHGRQFRNNFSSSNEKYQQHQQQQQQQQQHQLHKKMNNDYTGLKFKLVKSNSCSSRLELAGTGVGELNAVEEMRNIVHGQRNQLYDENKEDDGETMGEDEYENEHKEDYEHEETVKDMIYKLEAKNFVTTTKPRIIESRCIEKVPRDAKVTINNQTFEKTGAKKSASLNSLISPSILSQNSNNIDLHSENVTVNNHISILNSTADITATTAVVVESNNLNENMDVVNSSSSNKISSVKPKVVRNRNVDLAMIAVNKKKEIAKNPKGFSSDTESMLLAQNDNNNEIHEVSNNHHHHKNNGKKSRNLISSTTMQSVEMVKNQDKINCAHYIKNQASASVEISTLSLQKSAVPSDEELLQQQQQPVKMIKPYDEMEFEQFEVAGEHYDSLNTMSDVDDEEENRCVQLQVKFCERLNKTKNK</sequence>
<feature type="region of interest" description="Disordered" evidence="1">
    <location>
        <begin position="296"/>
        <end position="348"/>
    </location>
</feature>
<feature type="compositionally biased region" description="Polar residues" evidence="1">
    <location>
        <begin position="612"/>
        <end position="632"/>
    </location>
</feature>
<feature type="compositionally biased region" description="Low complexity" evidence="1">
    <location>
        <begin position="329"/>
        <end position="347"/>
    </location>
</feature>
<evidence type="ECO:0000313" key="2">
    <source>
        <dbReference type="EMBL" id="CAH1712746.1"/>
    </source>
</evidence>